<evidence type="ECO:0000259" key="1">
    <source>
        <dbReference type="Pfam" id="PF14311"/>
    </source>
</evidence>
<name>A0A6J6I639_9ZZZZ</name>
<proteinExistence type="predicted"/>
<feature type="domain" description="Treble clef zinc finger" evidence="1">
    <location>
        <begin position="299"/>
        <end position="352"/>
    </location>
</feature>
<dbReference type="PANTHER" id="PTHR37317:SF1">
    <property type="entry name" value="ZINC-RIBBON DOMAIN-CONTAINING PROTEIN-RELATED"/>
    <property type="match status" value="1"/>
</dbReference>
<feature type="domain" description="Treble clef zinc finger" evidence="1">
    <location>
        <begin position="159"/>
        <end position="213"/>
    </location>
</feature>
<dbReference type="InterPro" id="IPR025487">
    <property type="entry name" value="DUF4379"/>
</dbReference>
<gene>
    <name evidence="2" type="ORF">UFOPK1909_00434</name>
</gene>
<feature type="domain" description="Treble clef zinc finger" evidence="1">
    <location>
        <begin position="19"/>
        <end position="73"/>
    </location>
</feature>
<reference evidence="2" key="1">
    <citation type="submission" date="2020-05" db="EMBL/GenBank/DDBJ databases">
        <authorList>
            <person name="Chiriac C."/>
            <person name="Salcher M."/>
            <person name="Ghai R."/>
            <person name="Kavagutti S V."/>
        </authorList>
    </citation>
    <scope>NUCLEOTIDE SEQUENCE</scope>
</reference>
<sequence>MGKTVTLGLNDLASQRPELMQSWLAARNLPLTPSEVSFGSSKLVWWSCELGHEWQALISNRSKGVGCPVCAGKKVLFGFNDLRTKNPLIAAEWHPSKNSPLSPETIMASSNKDVWWMCSRGHEWQTTPNARRAGRGCPFCANKSVTSGQNDLATTNPELAQEFDAEKNGHLTASALVAGSNKKIWWRCNQGHSWQNTVNNRTRGQGCPYCSGRKVVEGKTDLATLNPALAAEWVAQRNSPLTVHEVSTHSGKKVWWCCANGHEWQAVVQDRSNGSGCPICSGKRVLPGFNDLLSQRPDLAAELARGANGSVDGSEVSLGSKRKFLWVCTLGHQFESSVNKRVLGQGCPYCSNTKVLAGFNDLESQYPELAMQIHPTKNAPEIARLLVGKSNKKLWWLCPEGHEWQTTPEHRLRGTGCPTCAVTGYVPTRPGYFYFISNSTMAARKVGIANQGSDRLATFGRAGWSVIAKWESHDGLQIQTLETQILRWIRKDLGLPQFLTKQDMGKAAGWSETFSDEGPSNLAIKNKIDEVYAKLTATSSDYGG</sequence>
<accession>A0A6J6I639</accession>
<organism evidence="2">
    <name type="scientific">freshwater metagenome</name>
    <dbReference type="NCBI Taxonomy" id="449393"/>
    <lineage>
        <taxon>unclassified sequences</taxon>
        <taxon>metagenomes</taxon>
        <taxon>ecological metagenomes</taxon>
    </lineage>
</organism>
<dbReference type="AlphaFoldDB" id="A0A6J6I639"/>
<dbReference type="Pfam" id="PF14311">
    <property type="entry name" value="DUF4379"/>
    <property type="match status" value="6"/>
</dbReference>
<protein>
    <submittedName>
        <fullName evidence="2">Unannotated protein</fullName>
    </submittedName>
</protein>
<dbReference type="EMBL" id="CAEZVD010000028">
    <property type="protein sequence ID" value="CAB4619329.1"/>
    <property type="molecule type" value="Genomic_DNA"/>
</dbReference>
<evidence type="ECO:0000313" key="2">
    <source>
        <dbReference type="EMBL" id="CAB4619329.1"/>
    </source>
</evidence>
<feature type="domain" description="Treble clef zinc finger" evidence="1">
    <location>
        <begin position="229"/>
        <end position="283"/>
    </location>
</feature>
<dbReference type="PANTHER" id="PTHR37317">
    <property type="entry name" value="BLR8090 PROTEIN"/>
    <property type="match status" value="1"/>
</dbReference>
<feature type="domain" description="Treble clef zinc finger" evidence="1">
    <location>
        <begin position="370"/>
        <end position="421"/>
    </location>
</feature>
<feature type="domain" description="Treble clef zinc finger" evidence="1">
    <location>
        <begin position="89"/>
        <end position="143"/>
    </location>
</feature>